<dbReference type="OrthoDB" id="8635217at2"/>
<dbReference type="AlphaFoldDB" id="A0A238Y745"/>
<gene>
    <name evidence="2" type="ORF">SAMN06265370_11527</name>
</gene>
<accession>A0A238Y745</accession>
<reference evidence="2 3" key="1">
    <citation type="submission" date="2017-06" db="EMBL/GenBank/DDBJ databases">
        <authorList>
            <person name="Kim H.J."/>
            <person name="Triplett B.A."/>
        </authorList>
    </citation>
    <scope>NUCLEOTIDE SEQUENCE [LARGE SCALE GENOMIC DNA]</scope>
    <source>
        <strain evidence="2 3">DSM 29052</strain>
    </source>
</reference>
<dbReference type="Pfam" id="PF12680">
    <property type="entry name" value="SnoaL_2"/>
    <property type="match status" value="1"/>
</dbReference>
<name>A0A238Y745_9RHOB</name>
<evidence type="ECO:0000313" key="3">
    <source>
        <dbReference type="Proteomes" id="UP000198417"/>
    </source>
</evidence>
<feature type="domain" description="SnoaL-like" evidence="1">
    <location>
        <begin position="71"/>
        <end position="173"/>
    </location>
</feature>
<dbReference type="InterPro" id="IPR014347">
    <property type="entry name" value="Tautomerase/MIF_sf"/>
</dbReference>
<dbReference type="InterPro" id="IPR032710">
    <property type="entry name" value="NTF2-like_dom_sf"/>
</dbReference>
<dbReference type="InterPro" id="IPR037401">
    <property type="entry name" value="SnoaL-like"/>
</dbReference>
<sequence>MPIVELHLLEGYDRADKTRLGVALTDAVRLVVPAAPEAISVMIHERSAAQYMRGRVQQKPAPALPDPAVIVRRYLDAMEARSLGAAREFLGEGFVMLFPGAPAMHDLQELLDWSRLRYREVRKTYEAAEAFQGAGEAATVYMRGTLSGVWLDGTPFDAIRFIDRFEVAGGKIIKQEVWNDMAEVRP</sequence>
<dbReference type="RefSeq" id="WP_089272071.1">
    <property type="nucleotide sequence ID" value="NZ_FZNN01000015.1"/>
</dbReference>
<dbReference type="SUPFAM" id="SSF55331">
    <property type="entry name" value="Tautomerase/MIF"/>
    <property type="match status" value="1"/>
</dbReference>
<evidence type="ECO:0000259" key="1">
    <source>
        <dbReference type="Pfam" id="PF12680"/>
    </source>
</evidence>
<dbReference type="Proteomes" id="UP000198417">
    <property type="component" value="Unassembled WGS sequence"/>
</dbReference>
<evidence type="ECO:0000313" key="2">
    <source>
        <dbReference type="EMBL" id="SNR66840.1"/>
    </source>
</evidence>
<keyword evidence="3" id="KW-1185">Reference proteome</keyword>
<dbReference type="Gene3D" id="3.10.450.50">
    <property type="match status" value="1"/>
</dbReference>
<dbReference type="Gene3D" id="3.30.429.10">
    <property type="entry name" value="Macrophage Migration Inhibitory Factor"/>
    <property type="match status" value="1"/>
</dbReference>
<protein>
    <submittedName>
        <fullName evidence="2">Tautomerase enzyme</fullName>
    </submittedName>
</protein>
<dbReference type="SUPFAM" id="SSF54427">
    <property type="entry name" value="NTF2-like"/>
    <property type="match status" value="1"/>
</dbReference>
<organism evidence="2 3">
    <name type="scientific">Puniceibacterium sediminis</name>
    <dbReference type="NCBI Taxonomy" id="1608407"/>
    <lineage>
        <taxon>Bacteria</taxon>
        <taxon>Pseudomonadati</taxon>
        <taxon>Pseudomonadota</taxon>
        <taxon>Alphaproteobacteria</taxon>
        <taxon>Rhodobacterales</taxon>
        <taxon>Paracoccaceae</taxon>
        <taxon>Puniceibacterium</taxon>
    </lineage>
</organism>
<dbReference type="EMBL" id="FZNN01000015">
    <property type="protein sequence ID" value="SNR66840.1"/>
    <property type="molecule type" value="Genomic_DNA"/>
</dbReference>
<proteinExistence type="predicted"/>